<organism evidence="3 4">
    <name type="scientific">Candidatus Sungbacteria bacterium RIFCSPLOWO2_01_FULL_59_16</name>
    <dbReference type="NCBI Taxonomy" id="1802280"/>
    <lineage>
        <taxon>Bacteria</taxon>
        <taxon>Candidatus Sungiibacteriota</taxon>
    </lineage>
</organism>
<gene>
    <name evidence="3" type="ORF">A3B37_00070</name>
</gene>
<proteinExistence type="predicted"/>
<dbReference type="InterPro" id="IPR000056">
    <property type="entry name" value="Ribul_P_3_epim-like"/>
</dbReference>
<evidence type="ECO:0000256" key="1">
    <source>
        <dbReference type="ARBA" id="ARBA00022723"/>
    </source>
</evidence>
<dbReference type="InterPro" id="IPR013785">
    <property type="entry name" value="Aldolase_TIM"/>
</dbReference>
<dbReference type="Proteomes" id="UP000176705">
    <property type="component" value="Unassembled WGS sequence"/>
</dbReference>
<comment type="caution">
    <text evidence="3">The sequence shown here is derived from an EMBL/GenBank/DDBJ whole genome shotgun (WGS) entry which is preliminary data.</text>
</comment>
<dbReference type="Gene3D" id="3.20.20.70">
    <property type="entry name" value="Aldolase class I"/>
    <property type="match status" value="1"/>
</dbReference>
<dbReference type="AlphaFoldDB" id="A0A1G2LA38"/>
<dbReference type="GO" id="GO:0005975">
    <property type="term" value="P:carbohydrate metabolic process"/>
    <property type="evidence" value="ECO:0007669"/>
    <property type="project" value="InterPro"/>
</dbReference>
<accession>A0A1G2LA38</accession>
<dbReference type="EMBL" id="MHQS01000015">
    <property type="protein sequence ID" value="OHA08487.1"/>
    <property type="molecule type" value="Genomic_DNA"/>
</dbReference>
<evidence type="ECO:0008006" key="5">
    <source>
        <dbReference type="Google" id="ProtNLM"/>
    </source>
</evidence>
<sequence>MVEIIPSINAETWDEVVKKIRLVEPLVDWVHIDVADGTFTPNALWHNPLDLIGFETDCKIEIHLMEDRPEERIEAWLLQPVRRVIVHYEVTHDLDFVLAECRKGKIQVGLSVASHTSWTRLKPHAEKVDLLQVLAVHPGPAGREFERHNLSKIKHLRSFCRGCTIEVDGGITPENADDCARAGANILVSANYIFSHPSPKMAIKELQHIH</sequence>
<keyword evidence="1" id="KW-0479">Metal-binding</keyword>
<dbReference type="GO" id="GO:0046872">
    <property type="term" value="F:metal ion binding"/>
    <property type="evidence" value="ECO:0007669"/>
    <property type="project" value="UniProtKB-KW"/>
</dbReference>
<evidence type="ECO:0000313" key="3">
    <source>
        <dbReference type="EMBL" id="OHA08487.1"/>
    </source>
</evidence>
<keyword evidence="2" id="KW-0413">Isomerase</keyword>
<name>A0A1G2LA38_9BACT</name>
<dbReference type="SUPFAM" id="SSF51366">
    <property type="entry name" value="Ribulose-phoshate binding barrel"/>
    <property type="match status" value="1"/>
</dbReference>
<reference evidence="3 4" key="1">
    <citation type="journal article" date="2016" name="Nat. Commun.">
        <title>Thousands of microbial genomes shed light on interconnected biogeochemical processes in an aquifer system.</title>
        <authorList>
            <person name="Anantharaman K."/>
            <person name="Brown C.T."/>
            <person name="Hug L.A."/>
            <person name="Sharon I."/>
            <person name="Castelle C.J."/>
            <person name="Probst A.J."/>
            <person name="Thomas B.C."/>
            <person name="Singh A."/>
            <person name="Wilkins M.J."/>
            <person name="Karaoz U."/>
            <person name="Brodie E.L."/>
            <person name="Williams K.H."/>
            <person name="Hubbard S.S."/>
            <person name="Banfield J.F."/>
        </authorList>
    </citation>
    <scope>NUCLEOTIDE SEQUENCE [LARGE SCALE GENOMIC DNA]</scope>
</reference>
<protein>
    <recommendedName>
        <fullName evidence="5">Ribulose-phosphate 3-epimerase</fullName>
    </recommendedName>
</protein>
<dbReference type="Pfam" id="PF00834">
    <property type="entry name" value="Ribul_P_3_epim"/>
    <property type="match status" value="1"/>
</dbReference>
<dbReference type="GO" id="GO:0016857">
    <property type="term" value="F:racemase and epimerase activity, acting on carbohydrates and derivatives"/>
    <property type="evidence" value="ECO:0007669"/>
    <property type="project" value="InterPro"/>
</dbReference>
<dbReference type="PANTHER" id="PTHR11749">
    <property type="entry name" value="RIBULOSE-5-PHOSPHATE-3-EPIMERASE"/>
    <property type="match status" value="1"/>
</dbReference>
<dbReference type="STRING" id="1802280.A3B37_00070"/>
<evidence type="ECO:0000256" key="2">
    <source>
        <dbReference type="ARBA" id="ARBA00023235"/>
    </source>
</evidence>
<dbReference type="InterPro" id="IPR011060">
    <property type="entry name" value="RibuloseP-bd_barrel"/>
</dbReference>
<evidence type="ECO:0000313" key="4">
    <source>
        <dbReference type="Proteomes" id="UP000176705"/>
    </source>
</evidence>